<feature type="transmembrane region" description="Helical" evidence="4">
    <location>
        <begin position="255"/>
        <end position="276"/>
    </location>
</feature>
<dbReference type="InterPro" id="IPR036259">
    <property type="entry name" value="MFS_trans_sf"/>
</dbReference>
<reference evidence="7" key="1">
    <citation type="journal article" date="2022" name="Microorganisms">
        <title>Beyond the ABCs#Discovery of Three New Plasmid Types in Rhodobacterales (RepQ, RepY, RepW).</title>
        <authorList>
            <person name="Freese H.M."/>
            <person name="Ringel V."/>
            <person name="Overmann J."/>
            <person name="Petersen J."/>
        </authorList>
    </citation>
    <scope>NUCLEOTIDE SEQUENCE [LARGE SCALE GENOMIC DNA]</scope>
    <source>
        <strain evidence="7">DSM 109990</strain>
        <plasmid evidence="7">pDSM109990_c</plasmid>
    </source>
</reference>
<feature type="transmembrane region" description="Helical" evidence="4">
    <location>
        <begin position="170"/>
        <end position="189"/>
    </location>
</feature>
<dbReference type="InterPro" id="IPR011701">
    <property type="entry name" value="MFS"/>
</dbReference>
<dbReference type="PANTHER" id="PTHR23521:SF3">
    <property type="entry name" value="MFS TRANSPORTER"/>
    <property type="match status" value="1"/>
</dbReference>
<feature type="transmembrane region" description="Helical" evidence="4">
    <location>
        <begin position="16"/>
        <end position="34"/>
    </location>
</feature>
<protein>
    <submittedName>
        <fullName evidence="6">Sulfoacetate transporter SauU</fullName>
    </submittedName>
</protein>
<feature type="transmembrane region" description="Helical" evidence="4">
    <location>
        <begin position="108"/>
        <end position="126"/>
    </location>
</feature>
<keyword evidence="3 4" id="KW-0472">Membrane</keyword>
<feature type="transmembrane region" description="Helical" evidence="4">
    <location>
        <begin position="54"/>
        <end position="72"/>
    </location>
</feature>
<dbReference type="InterPro" id="IPR020846">
    <property type="entry name" value="MFS_dom"/>
</dbReference>
<feature type="domain" description="Major facilitator superfamily (MFS) profile" evidence="5">
    <location>
        <begin position="214"/>
        <end position="409"/>
    </location>
</feature>
<evidence type="ECO:0000313" key="6">
    <source>
        <dbReference type="EMBL" id="UOA16955.1"/>
    </source>
</evidence>
<keyword evidence="7" id="KW-1185">Reference proteome</keyword>
<dbReference type="Pfam" id="PF07690">
    <property type="entry name" value="MFS_1"/>
    <property type="match status" value="1"/>
</dbReference>
<feature type="transmembrane region" description="Helical" evidence="4">
    <location>
        <begin position="222"/>
        <end position="243"/>
    </location>
</feature>
<dbReference type="PROSITE" id="PS50850">
    <property type="entry name" value="MFS"/>
    <property type="match status" value="1"/>
</dbReference>
<dbReference type="PANTHER" id="PTHR23521">
    <property type="entry name" value="TRANSPORTER MFS SUPERFAMILY"/>
    <property type="match status" value="1"/>
</dbReference>
<dbReference type="Gene3D" id="1.20.1250.20">
    <property type="entry name" value="MFS general substrate transporter like domains"/>
    <property type="match status" value="2"/>
</dbReference>
<feature type="transmembrane region" description="Helical" evidence="4">
    <location>
        <begin position="340"/>
        <end position="364"/>
    </location>
</feature>
<organism evidence="6 7">
    <name type="scientific">Sulfitobacter dubius</name>
    <dbReference type="NCBI Taxonomy" id="218673"/>
    <lineage>
        <taxon>Bacteria</taxon>
        <taxon>Pseudomonadati</taxon>
        <taxon>Pseudomonadota</taxon>
        <taxon>Alphaproteobacteria</taxon>
        <taxon>Rhodobacterales</taxon>
        <taxon>Roseobacteraceae</taxon>
        <taxon>Sulfitobacter</taxon>
    </lineage>
</organism>
<keyword evidence="6" id="KW-0614">Plasmid</keyword>
<feature type="transmembrane region" description="Helical" evidence="4">
    <location>
        <begin position="283"/>
        <end position="304"/>
    </location>
</feature>
<feature type="transmembrane region" description="Helical" evidence="4">
    <location>
        <begin position="138"/>
        <end position="158"/>
    </location>
</feature>
<evidence type="ECO:0000256" key="1">
    <source>
        <dbReference type="ARBA" id="ARBA00022692"/>
    </source>
</evidence>
<proteinExistence type="predicted"/>
<name>A0ABY3ZQQ3_9RHOB</name>
<feature type="transmembrane region" description="Helical" evidence="4">
    <location>
        <begin position="376"/>
        <end position="395"/>
    </location>
</feature>
<feature type="transmembrane region" description="Helical" evidence="4">
    <location>
        <begin position="84"/>
        <end position="102"/>
    </location>
</feature>
<dbReference type="EMBL" id="CP085147">
    <property type="protein sequence ID" value="UOA16955.1"/>
    <property type="molecule type" value="Genomic_DNA"/>
</dbReference>
<dbReference type="RefSeq" id="WP_243263889.1">
    <property type="nucleotide sequence ID" value="NZ_CP085147.1"/>
</dbReference>
<accession>A0ABY3ZQQ3</accession>
<dbReference type="SUPFAM" id="SSF103473">
    <property type="entry name" value="MFS general substrate transporter"/>
    <property type="match status" value="1"/>
</dbReference>
<keyword evidence="2 4" id="KW-1133">Transmembrane helix</keyword>
<keyword evidence="1 4" id="KW-0812">Transmembrane</keyword>
<evidence type="ECO:0000256" key="3">
    <source>
        <dbReference type="ARBA" id="ARBA00023136"/>
    </source>
</evidence>
<gene>
    <name evidence="6" type="primary">sauU</name>
    <name evidence="6" type="ORF">DSM109990_03842</name>
</gene>
<evidence type="ECO:0000313" key="7">
    <source>
        <dbReference type="Proteomes" id="UP000831019"/>
    </source>
</evidence>
<evidence type="ECO:0000256" key="2">
    <source>
        <dbReference type="ARBA" id="ARBA00022989"/>
    </source>
</evidence>
<dbReference type="Proteomes" id="UP000831019">
    <property type="component" value="Plasmid pDSM109990_c"/>
</dbReference>
<feature type="transmembrane region" description="Helical" evidence="4">
    <location>
        <begin position="310"/>
        <end position="333"/>
    </location>
</feature>
<evidence type="ECO:0000259" key="5">
    <source>
        <dbReference type="PROSITE" id="PS50850"/>
    </source>
</evidence>
<geneLocation type="plasmid" evidence="6 7">
    <name>pDSM109990_c</name>
</geneLocation>
<sequence>MTDAPSMPRAEGRWRMLAIICLGVVGVLATWFSATAIMPELIREWGLTPGQATWLTNAVQLGFVAGAVGASLVNLPDIVAMHRLMTAAALLAALANAALLVTGPQGAIVVRFVTGVALAGVYPPALKLMATWFVRGRGLALGFLIGALTLGSSMPHLVRAVTEDVDWRAVVWATSGSALAATLLFGLAAREGPNPFGKATFDPRQSLGVFTNRSLLLANIGYFGHMWELYAMWAWILAFAAAAEAGMQPFPFGSASMLSFVVVASGVIGCLAGGWLSDRIGRCLTCAGMMLVSGGCAALIGAFFDGPPLLLALLALLWGVTVIGDSAQFSAAVTELADSAFVGTALALQMGLGFGLTVIAIWGLPLFADWIGGWQWAFLFLLPGPAIGTWAMLALRARPEAGRLAHGAR</sequence>
<evidence type="ECO:0000256" key="4">
    <source>
        <dbReference type="SAM" id="Phobius"/>
    </source>
</evidence>